<sequence length="115" mass="13636">MIVINLKNKIYDKYVYKNNLGGERMYCKLDFLLQYLDHKQMPCKFVMQGGKVVKGIVDGRDEYTIYVQTEEQTHCLFKGSIMDIIPAEKLDLKEIRSITHKWNTEKEKKEKLQSK</sequence>
<dbReference type="AlphaFoldDB" id="A0A9W3K908"/>
<name>A0A9W3K908_BACTU</name>
<evidence type="ECO:0000313" key="2">
    <source>
        <dbReference type="Proteomes" id="UP000018566"/>
    </source>
</evidence>
<evidence type="ECO:0000313" key="1">
    <source>
        <dbReference type="EMBL" id="AHA69956.1"/>
    </source>
</evidence>
<dbReference type="EMBL" id="CP005935">
    <property type="protein sequence ID" value="AHA69956.1"/>
    <property type="molecule type" value="Genomic_DNA"/>
</dbReference>
<proteinExistence type="predicted"/>
<dbReference type="KEGG" id="bthu:YBT1518_03685"/>
<dbReference type="InterPro" id="IPR005001">
    <property type="entry name" value="Hfq"/>
</dbReference>
<gene>
    <name evidence="1" type="ORF">YBT1518_03685</name>
</gene>
<reference evidence="1 2" key="1">
    <citation type="submission" date="2013-05" db="EMBL/GenBank/DDBJ databases">
        <title>Complete genome sequence of Bacillus thuringiensis YBT-1518, a typical strain with high toxicity to nematode.</title>
        <authorList>
            <person name="Wang P."/>
            <person name="Zhang C."/>
            <person name="Guo M."/>
            <person name="Guo S."/>
            <person name="Zhu Y."/>
            <person name="Zheng J."/>
            <person name="Zhu L."/>
            <person name="Ruan L."/>
            <person name="Peng D."/>
            <person name="Sun M."/>
        </authorList>
    </citation>
    <scope>NUCLEOTIDE SEQUENCE [LARGE SCALE GENOMIC DNA]</scope>
    <source>
        <strain evidence="1 2">YBT-1518</strain>
    </source>
</reference>
<dbReference type="Pfam" id="PF17209">
    <property type="entry name" value="Hfq"/>
    <property type="match status" value="1"/>
</dbReference>
<protein>
    <submittedName>
        <fullName evidence="1">Uncharacterized protein</fullName>
    </submittedName>
</protein>
<dbReference type="SUPFAM" id="SSF50182">
    <property type="entry name" value="Sm-like ribonucleoproteins"/>
    <property type="match status" value="1"/>
</dbReference>
<dbReference type="Proteomes" id="UP000018566">
    <property type="component" value="Chromosome"/>
</dbReference>
<dbReference type="InterPro" id="IPR010920">
    <property type="entry name" value="LSM_dom_sf"/>
</dbReference>
<dbReference type="GO" id="GO:0006355">
    <property type="term" value="P:regulation of DNA-templated transcription"/>
    <property type="evidence" value="ECO:0007669"/>
    <property type="project" value="InterPro"/>
</dbReference>
<dbReference type="GO" id="GO:0003723">
    <property type="term" value="F:RNA binding"/>
    <property type="evidence" value="ECO:0007669"/>
    <property type="project" value="InterPro"/>
</dbReference>
<dbReference type="Gene3D" id="2.30.30.100">
    <property type="match status" value="1"/>
</dbReference>
<organism evidence="1 2">
    <name type="scientific">Bacillus thuringiensis YBT-1518</name>
    <dbReference type="NCBI Taxonomy" id="529122"/>
    <lineage>
        <taxon>Bacteria</taxon>
        <taxon>Bacillati</taxon>
        <taxon>Bacillota</taxon>
        <taxon>Bacilli</taxon>
        <taxon>Bacillales</taxon>
        <taxon>Bacillaceae</taxon>
        <taxon>Bacillus</taxon>
        <taxon>Bacillus cereus group</taxon>
    </lineage>
</organism>
<accession>A0A9W3K908</accession>